<sequence>MTSGITGASSSSAITNPNTATGASQEIAGNFQQFLTLLTTQLKNQNPMDPLDTNQFTQQLVQYAGVEQQLKSNDRLDSILNNAKASSAAAATGFIGQSVTADGRVANLKDGSAVWTLTPARAAKQATMTISDAKGNVVATQTKALTAGAQTFAWDGRSTSGFTSANGSYTIKIDAFDATGAQVSVDTQVAGKVDGVDLSGSEPVLLIGKSRLPISSVQNIGTGLST</sequence>
<reference evidence="8" key="1">
    <citation type="submission" date="2019-12" db="EMBL/GenBank/DDBJ databases">
        <authorList>
            <person name="Cremers G."/>
        </authorList>
    </citation>
    <scope>NUCLEOTIDE SEQUENCE</scope>
    <source>
        <strain evidence="8">Mbul1</strain>
    </source>
</reference>
<feature type="domain" description="FlgD/Vpr Ig-like" evidence="6">
    <location>
        <begin position="110"/>
        <end position="175"/>
    </location>
</feature>
<dbReference type="GO" id="GO:0044781">
    <property type="term" value="P:bacterial-type flagellum organization"/>
    <property type="evidence" value="ECO:0007669"/>
    <property type="project" value="UniProtKB-UniRule"/>
</dbReference>
<gene>
    <name evidence="8" type="primary">flgD</name>
    <name evidence="8" type="ORF">MBUL_02643</name>
</gene>
<dbReference type="InterPro" id="IPR025965">
    <property type="entry name" value="FlgD/Vpr_Ig-like"/>
</dbReference>
<dbReference type="InterPro" id="IPR025963">
    <property type="entry name" value="FLgD_Tudor"/>
</dbReference>
<dbReference type="Pfam" id="PF03963">
    <property type="entry name" value="FlgD"/>
    <property type="match status" value="1"/>
</dbReference>
<evidence type="ECO:0000259" key="7">
    <source>
        <dbReference type="Pfam" id="PF13861"/>
    </source>
</evidence>
<dbReference type="Gene3D" id="2.30.30.910">
    <property type="match status" value="1"/>
</dbReference>
<dbReference type="Pfam" id="PF13861">
    <property type="entry name" value="FLgD_tudor"/>
    <property type="match status" value="1"/>
</dbReference>
<evidence type="ECO:0000313" key="8">
    <source>
        <dbReference type="EMBL" id="CAA2104311.1"/>
    </source>
</evidence>
<keyword evidence="3 5" id="KW-1005">Bacterial flagellum biogenesis</keyword>
<evidence type="ECO:0000256" key="3">
    <source>
        <dbReference type="ARBA" id="ARBA00022795"/>
    </source>
</evidence>
<protein>
    <recommendedName>
        <fullName evidence="2 5">Basal-body rod modification protein FlgD</fullName>
    </recommendedName>
</protein>
<evidence type="ECO:0000256" key="4">
    <source>
        <dbReference type="ARBA" id="ARBA00024746"/>
    </source>
</evidence>
<organism evidence="8">
    <name type="scientific">Methylobacterium bullatum</name>
    <dbReference type="NCBI Taxonomy" id="570505"/>
    <lineage>
        <taxon>Bacteria</taxon>
        <taxon>Pseudomonadati</taxon>
        <taxon>Pseudomonadota</taxon>
        <taxon>Alphaproteobacteria</taxon>
        <taxon>Hyphomicrobiales</taxon>
        <taxon>Methylobacteriaceae</taxon>
        <taxon>Methylobacterium</taxon>
    </lineage>
</organism>
<dbReference type="Pfam" id="PF13860">
    <property type="entry name" value="FlgD_ig"/>
    <property type="match status" value="1"/>
</dbReference>
<comment type="similarity">
    <text evidence="1 5">Belongs to the FlgD family.</text>
</comment>
<comment type="function">
    <text evidence="4 5">Required for flagellar hook formation. May act as a scaffolding protein.</text>
</comment>
<proteinExistence type="inferred from homology"/>
<evidence type="ECO:0000256" key="1">
    <source>
        <dbReference type="ARBA" id="ARBA00010577"/>
    </source>
</evidence>
<dbReference type="AlphaFoldDB" id="A0A679IUS8"/>
<evidence type="ECO:0000256" key="2">
    <source>
        <dbReference type="ARBA" id="ARBA00016013"/>
    </source>
</evidence>
<dbReference type="Gene3D" id="2.60.40.4070">
    <property type="match status" value="1"/>
</dbReference>
<evidence type="ECO:0000259" key="6">
    <source>
        <dbReference type="Pfam" id="PF13860"/>
    </source>
</evidence>
<feature type="domain" description="FlgD Tudor-like" evidence="7">
    <location>
        <begin position="87"/>
        <end position="218"/>
    </location>
</feature>
<evidence type="ECO:0000256" key="5">
    <source>
        <dbReference type="RuleBase" id="RU362076"/>
    </source>
</evidence>
<dbReference type="EMBL" id="LR743504">
    <property type="protein sequence ID" value="CAA2104311.1"/>
    <property type="molecule type" value="Genomic_DNA"/>
</dbReference>
<accession>A0A679IUS8</accession>
<dbReference type="InterPro" id="IPR005648">
    <property type="entry name" value="FlgD"/>
</dbReference>
<name>A0A679IUS8_9HYPH</name>